<accession>A0ACB9ZLE0</accession>
<evidence type="ECO:0000313" key="2">
    <source>
        <dbReference type="Proteomes" id="UP001060085"/>
    </source>
</evidence>
<evidence type="ECO:0000313" key="1">
    <source>
        <dbReference type="EMBL" id="KAI5648091.1"/>
    </source>
</evidence>
<dbReference type="EMBL" id="CM044708">
    <property type="protein sequence ID" value="KAI5648091.1"/>
    <property type="molecule type" value="Genomic_DNA"/>
</dbReference>
<keyword evidence="2" id="KW-1185">Reference proteome</keyword>
<gene>
    <name evidence="1" type="ORF">M9H77_34096</name>
</gene>
<dbReference type="Proteomes" id="UP001060085">
    <property type="component" value="Linkage Group LG08"/>
</dbReference>
<proteinExistence type="predicted"/>
<organism evidence="1 2">
    <name type="scientific">Catharanthus roseus</name>
    <name type="common">Madagascar periwinkle</name>
    <name type="synonym">Vinca rosea</name>
    <dbReference type="NCBI Taxonomy" id="4058"/>
    <lineage>
        <taxon>Eukaryota</taxon>
        <taxon>Viridiplantae</taxon>
        <taxon>Streptophyta</taxon>
        <taxon>Embryophyta</taxon>
        <taxon>Tracheophyta</taxon>
        <taxon>Spermatophyta</taxon>
        <taxon>Magnoliopsida</taxon>
        <taxon>eudicotyledons</taxon>
        <taxon>Gunneridae</taxon>
        <taxon>Pentapetalae</taxon>
        <taxon>asterids</taxon>
        <taxon>lamiids</taxon>
        <taxon>Gentianales</taxon>
        <taxon>Apocynaceae</taxon>
        <taxon>Rauvolfioideae</taxon>
        <taxon>Vinceae</taxon>
        <taxon>Catharanthinae</taxon>
        <taxon>Catharanthus</taxon>
    </lineage>
</organism>
<sequence length="400" mass="45617">MALEWVVLGYAAGAEAIMLLLLTIPGLDPIRKGLITVTRNLLKPFMSVVPFCLFLLMDIYWKYETRPSCESAESCTPSEHLRHQKSMMKSQRNALLIAAALIFYWLLYSVTGLVTYVDCFVNFLRSAMDYCSVSPVLMYEVKRCFSILLNRNCLIQDYRASELIDPKQAQRRDLGLGSVADRSGQTHERMLTASSRGLGVGTTHLTYLPHFPMGDDEDEAVEEEEVAEERKVLPILSSGRTGRGAYIAESTEEQEDGVGCISIGLVVQEFWTGLRFGRKKVGGFSSLLEAWIYLYFQMFAQCMKPRAVPWRPYIQQFVMIGHRLYMPERCVWQFGWTQCVPRASVISPVEHCRPVSTKLYIVKHTFTRAFWDDTPSHCVHADHMRHIAMSLHVCHSSYVP</sequence>
<protein>
    <submittedName>
        <fullName evidence="1">Uncharacterized protein</fullName>
    </submittedName>
</protein>
<reference evidence="2" key="1">
    <citation type="journal article" date="2023" name="Nat. Plants">
        <title>Single-cell RNA sequencing provides a high-resolution roadmap for understanding the multicellular compartmentation of specialized metabolism.</title>
        <authorList>
            <person name="Sun S."/>
            <person name="Shen X."/>
            <person name="Li Y."/>
            <person name="Li Y."/>
            <person name="Wang S."/>
            <person name="Li R."/>
            <person name="Zhang H."/>
            <person name="Shen G."/>
            <person name="Guo B."/>
            <person name="Wei J."/>
            <person name="Xu J."/>
            <person name="St-Pierre B."/>
            <person name="Chen S."/>
            <person name="Sun C."/>
        </authorList>
    </citation>
    <scope>NUCLEOTIDE SEQUENCE [LARGE SCALE GENOMIC DNA]</scope>
</reference>
<comment type="caution">
    <text evidence="1">The sequence shown here is derived from an EMBL/GenBank/DDBJ whole genome shotgun (WGS) entry which is preliminary data.</text>
</comment>
<name>A0ACB9ZLE0_CATRO</name>